<sequence length="228" mass="25792">MKLVLYYHPLASFCWKVLVALYENDAPFERVIVDFGNEESRAAFTALWPMAKMPVLVDEARGAVVPESSTVIDYLETFHPGPAKLLPAGPDEAWQARVWDRFYDHYVHHPMQQIVGDALRPAESRDPYGVAQARALLRRSYAYVESEMTGRIWAVGDGFSLADASAVPALFYANIVEPFGDRHVALRAYHDRLMARPSVARVLHEAEPYFDYFPLDPKPALPQASREL</sequence>
<dbReference type="SFLD" id="SFLDG00358">
    <property type="entry name" value="Main_(cytGST)"/>
    <property type="match status" value="1"/>
</dbReference>
<feature type="domain" description="GST N-terminal" evidence="1">
    <location>
        <begin position="1"/>
        <end position="83"/>
    </location>
</feature>
<protein>
    <submittedName>
        <fullName evidence="3">Glutathione S-transferase family protein</fullName>
    </submittedName>
</protein>
<accession>A0A5D4GZL2</accession>
<dbReference type="Pfam" id="PF00043">
    <property type="entry name" value="GST_C"/>
    <property type="match status" value="1"/>
</dbReference>
<evidence type="ECO:0000313" key="3">
    <source>
        <dbReference type="EMBL" id="TYR34076.1"/>
    </source>
</evidence>
<dbReference type="GO" id="GO:0016740">
    <property type="term" value="F:transferase activity"/>
    <property type="evidence" value="ECO:0007669"/>
    <property type="project" value="UniProtKB-KW"/>
</dbReference>
<dbReference type="EMBL" id="VSZS01000057">
    <property type="protein sequence ID" value="TYR34076.1"/>
    <property type="molecule type" value="Genomic_DNA"/>
</dbReference>
<dbReference type="InterPro" id="IPR010987">
    <property type="entry name" value="Glutathione-S-Trfase_C-like"/>
</dbReference>
<dbReference type="InterPro" id="IPR036282">
    <property type="entry name" value="Glutathione-S-Trfase_C_sf"/>
</dbReference>
<gene>
    <name evidence="3" type="ORF">FY036_06185</name>
</gene>
<dbReference type="PANTHER" id="PTHR44051:SF8">
    <property type="entry name" value="GLUTATHIONE S-TRANSFERASE GSTA"/>
    <property type="match status" value="1"/>
</dbReference>
<dbReference type="AlphaFoldDB" id="A0A5D4GZL2"/>
<dbReference type="Gene3D" id="3.40.30.10">
    <property type="entry name" value="Glutaredoxin"/>
    <property type="match status" value="1"/>
</dbReference>
<dbReference type="InterPro" id="IPR004046">
    <property type="entry name" value="GST_C"/>
</dbReference>
<dbReference type="PROSITE" id="PS50405">
    <property type="entry name" value="GST_CTER"/>
    <property type="match status" value="1"/>
</dbReference>
<dbReference type="PROSITE" id="PS50404">
    <property type="entry name" value="GST_NTER"/>
    <property type="match status" value="1"/>
</dbReference>
<keyword evidence="3" id="KW-0808">Transferase</keyword>
<reference evidence="3 4" key="2">
    <citation type="submission" date="2019-09" db="EMBL/GenBank/DDBJ databases">
        <title>Mesorhizobium sp. MaA-C15 isolated from Microcystis aeruginosa.</title>
        <authorList>
            <person name="Jeong S.E."/>
            <person name="Jin H.M."/>
            <person name="Jeon C.O."/>
        </authorList>
    </citation>
    <scope>NUCLEOTIDE SEQUENCE [LARGE SCALE GENOMIC DNA]</scope>
    <source>
        <strain evidence="3 4">MaA-C15</strain>
    </source>
</reference>
<dbReference type="RefSeq" id="WP_148913838.1">
    <property type="nucleotide sequence ID" value="NZ_VSZS01000057.1"/>
</dbReference>
<dbReference type="SUPFAM" id="SSF47616">
    <property type="entry name" value="GST C-terminal domain-like"/>
    <property type="match status" value="1"/>
</dbReference>
<feature type="domain" description="GST C-terminal" evidence="2">
    <location>
        <begin position="89"/>
        <end position="212"/>
    </location>
</feature>
<dbReference type="InterPro" id="IPR040079">
    <property type="entry name" value="Glutathione_S-Trfase"/>
</dbReference>
<dbReference type="OrthoDB" id="9782992at2"/>
<dbReference type="SFLD" id="SFLDS00019">
    <property type="entry name" value="Glutathione_Transferase_(cytos"/>
    <property type="match status" value="1"/>
</dbReference>
<dbReference type="CDD" id="cd00299">
    <property type="entry name" value="GST_C_family"/>
    <property type="match status" value="1"/>
</dbReference>
<dbReference type="InterPro" id="IPR004045">
    <property type="entry name" value="Glutathione_S-Trfase_N"/>
</dbReference>
<dbReference type="Gene3D" id="1.20.1050.10">
    <property type="match status" value="1"/>
</dbReference>
<dbReference type="Pfam" id="PF13417">
    <property type="entry name" value="GST_N_3"/>
    <property type="match status" value="1"/>
</dbReference>
<keyword evidence="4" id="KW-1185">Reference proteome</keyword>
<dbReference type="PANTHER" id="PTHR44051">
    <property type="entry name" value="GLUTATHIONE S-TRANSFERASE-RELATED"/>
    <property type="match status" value="1"/>
</dbReference>
<reference evidence="3 4" key="1">
    <citation type="submission" date="2019-08" db="EMBL/GenBank/DDBJ databases">
        <authorList>
            <person name="Seo Y.L."/>
        </authorList>
    </citation>
    <scope>NUCLEOTIDE SEQUENCE [LARGE SCALE GENOMIC DNA]</scope>
    <source>
        <strain evidence="3 4">MaA-C15</strain>
    </source>
</reference>
<evidence type="ECO:0000259" key="1">
    <source>
        <dbReference type="PROSITE" id="PS50404"/>
    </source>
</evidence>
<dbReference type="SUPFAM" id="SSF52833">
    <property type="entry name" value="Thioredoxin-like"/>
    <property type="match status" value="1"/>
</dbReference>
<dbReference type="InterPro" id="IPR036249">
    <property type="entry name" value="Thioredoxin-like_sf"/>
</dbReference>
<organism evidence="3 4">
    <name type="scientific">Neoaquamicrobium microcysteis</name>
    <dbReference type="NCBI Taxonomy" id="2682781"/>
    <lineage>
        <taxon>Bacteria</taxon>
        <taxon>Pseudomonadati</taxon>
        <taxon>Pseudomonadota</taxon>
        <taxon>Alphaproteobacteria</taxon>
        <taxon>Hyphomicrobiales</taxon>
        <taxon>Phyllobacteriaceae</taxon>
        <taxon>Neoaquamicrobium</taxon>
    </lineage>
</organism>
<comment type="caution">
    <text evidence="3">The sequence shown here is derived from an EMBL/GenBank/DDBJ whole genome shotgun (WGS) entry which is preliminary data.</text>
</comment>
<evidence type="ECO:0000313" key="4">
    <source>
        <dbReference type="Proteomes" id="UP000323258"/>
    </source>
</evidence>
<dbReference type="CDD" id="cd00570">
    <property type="entry name" value="GST_N_family"/>
    <property type="match status" value="1"/>
</dbReference>
<evidence type="ECO:0000259" key="2">
    <source>
        <dbReference type="PROSITE" id="PS50405"/>
    </source>
</evidence>
<proteinExistence type="predicted"/>
<dbReference type="Proteomes" id="UP000323258">
    <property type="component" value="Unassembled WGS sequence"/>
</dbReference>
<name>A0A5D4GZL2_9HYPH</name>